<dbReference type="FunFam" id="3.40.50.300:FF:000016">
    <property type="entry name" value="Oligopeptide ABC transporter ATP-binding component"/>
    <property type="match status" value="1"/>
</dbReference>
<feature type="domain" description="ABC transporter" evidence="8">
    <location>
        <begin position="6"/>
        <end position="250"/>
    </location>
</feature>
<dbReference type="GO" id="GO:0005524">
    <property type="term" value="F:ATP binding"/>
    <property type="evidence" value="ECO:0007669"/>
    <property type="project" value="UniProtKB-KW"/>
</dbReference>
<dbReference type="Proteomes" id="UP000032552">
    <property type="component" value="Unassembled WGS sequence"/>
</dbReference>
<evidence type="ECO:0000256" key="4">
    <source>
        <dbReference type="ARBA" id="ARBA00022741"/>
    </source>
</evidence>
<comment type="subcellular location">
    <subcellularLocation>
        <location evidence="1">Cell membrane</location>
        <topology evidence="1">Peripheral membrane protein</topology>
    </subcellularLocation>
</comment>
<organism evidence="9 10">
    <name type="scientific">Lacticaseibacillus paracasei NRIC 0644</name>
    <dbReference type="NCBI Taxonomy" id="1435038"/>
    <lineage>
        <taxon>Bacteria</taxon>
        <taxon>Bacillati</taxon>
        <taxon>Bacillota</taxon>
        <taxon>Bacilli</taxon>
        <taxon>Lactobacillales</taxon>
        <taxon>Lactobacillaceae</taxon>
        <taxon>Lacticaseibacillus</taxon>
    </lineage>
</organism>
<dbReference type="SMART" id="SM00382">
    <property type="entry name" value="AAA"/>
    <property type="match status" value="1"/>
</dbReference>
<keyword evidence="7" id="KW-0653">Protein transport</keyword>
<evidence type="ECO:0000313" key="9">
    <source>
        <dbReference type="EMBL" id="GAN35808.1"/>
    </source>
</evidence>
<dbReference type="GO" id="GO:0015031">
    <property type="term" value="P:protein transport"/>
    <property type="evidence" value="ECO:0007669"/>
    <property type="project" value="UniProtKB-KW"/>
</dbReference>
<dbReference type="GO" id="GO:0016887">
    <property type="term" value="F:ATP hydrolysis activity"/>
    <property type="evidence" value="ECO:0007669"/>
    <property type="project" value="InterPro"/>
</dbReference>
<dbReference type="InterPro" id="IPR017871">
    <property type="entry name" value="ABC_transporter-like_CS"/>
</dbReference>
<dbReference type="RefSeq" id="WP_012491738.1">
    <property type="nucleotide sequence ID" value="NZ_BAYM01000028.1"/>
</dbReference>
<evidence type="ECO:0000256" key="5">
    <source>
        <dbReference type="ARBA" id="ARBA00022840"/>
    </source>
</evidence>
<dbReference type="InterPro" id="IPR027417">
    <property type="entry name" value="P-loop_NTPase"/>
</dbReference>
<reference evidence="10" key="1">
    <citation type="submission" date="2014-05" db="EMBL/GenBank/DDBJ databases">
        <title>Whole genome sequencing of Lactobacillus casei NRIC0644.</title>
        <authorList>
            <person name="Atarashi H."/>
            <person name="Yoshida Y."/>
            <person name="Fujimura S."/>
            <person name="Tanaka N."/>
            <person name="Shiwa Y."/>
            <person name="Yoshikawa H."/>
            <person name="Okada S."/>
            <person name="Nakagawa J."/>
        </authorList>
    </citation>
    <scope>NUCLEOTIDE SEQUENCE [LARGE SCALE GENOMIC DNA]</scope>
    <source>
        <strain evidence="10">NRIC0644</strain>
    </source>
</reference>
<accession>A0A0C9QAZ0</accession>
<evidence type="ECO:0000256" key="6">
    <source>
        <dbReference type="ARBA" id="ARBA00022856"/>
    </source>
</evidence>
<keyword evidence="4" id="KW-0547">Nucleotide-binding</keyword>
<dbReference type="InterPro" id="IPR003439">
    <property type="entry name" value="ABC_transporter-like_ATP-bd"/>
</dbReference>
<evidence type="ECO:0000256" key="2">
    <source>
        <dbReference type="ARBA" id="ARBA00005417"/>
    </source>
</evidence>
<dbReference type="InterPro" id="IPR050319">
    <property type="entry name" value="ABC_transp_ATP-bind"/>
</dbReference>
<dbReference type="InterPro" id="IPR013563">
    <property type="entry name" value="Oligopep_ABC_C"/>
</dbReference>
<keyword evidence="5 9" id="KW-0067">ATP-binding</keyword>
<evidence type="ECO:0000256" key="1">
    <source>
        <dbReference type="ARBA" id="ARBA00004202"/>
    </source>
</evidence>
<dbReference type="Pfam" id="PF08352">
    <property type="entry name" value="oligo_HPY"/>
    <property type="match status" value="1"/>
</dbReference>
<dbReference type="GO" id="GO:0005886">
    <property type="term" value="C:plasma membrane"/>
    <property type="evidence" value="ECO:0007669"/>
    <property type="project" value="UniProtKB-SubCell"/>
</dbReference>
<dbReference type="GO" id="GO:0015833">
    <property type="term" value="P:peptide transport"/>
    <property type="evidence" value="ECO:0007669"/>
    <property type="project" value="UniProtKB-KW"/>
</dbReference>
<keyword evidence="6" id="KW-0571">Peptide transport</keyword>
<dbReference type="Pfam" id="PF00005">
    <property type="entry name" value="ABC_tran"/>
    <property type="match status" value="1"/>
</dbReference>
<evidence type="ECO:0000313" key="10">
    <source>
        <dbReference type="Proteomes" id="UP000032552"/>
    </source>
</evidence>
<dbReference type="EMBL" id="BAYM01000028">
    <property type="protein sequence ID" value="GAN35808.1"/>
    <property type="molecule type" value="Genomic_DNA"/>
</dbReference>
<keyword evidence="3" id="KW-0813">Transport</keyword>
<evidence type="ECO:0000256" key="7">
    <source>
        <dbReference type="ARBA" id="ARBA00022927"/>
    </source>
</evidence>
<dbReference type="PROSITE" id="PS00211">
    <property type="entry name" value="ABC_TRANSPORTER_1"/>
    <property type="match status" value="1"/>
</dbReference>
<dbReference type="AlphaFoldDB" id="A0A0C9QAZ0"/>
<comment type="similarity">
    <text evidence="2">Belongs to the ABC transporter superfamily.</text>
</comment>
<evidence type="ECO:0000259" key="8">
    <source>
        <dbReference type="PROSITE" id="PS50893"/>
    </source>
</evidence>
<evidence type="ECO:0000256" key="3">
    <source>
        <dbReference type="ARBA" id="ARBA00022448"/>
    </source>
</evidence>
<proteinExistence type="inferred from homology"/>
<dbReference type="PANTHER" id="PTHR43776:SF7">
    <property type="entry name" value="D,D-DIPEPTIDE TRANSPORT ATP-BINDING PROTEIN DDPF-RELATED"/>
    <property type="match status" value="1"/>
</dbReference>
<dbReference type="PROSITE" id="PS50893">
    <property type="entry name" value="ABC_TRANSPORTER_2"/>
    <property type="match status" value="1"/>
</dbReference>
<name>A0A0C9QAZ0_LACPA</name>
<dbReference type="PANTHER" id="PTHR43776">
    <property type="entry name" value="TRANSPORT ATP-BINDING PROTEIN"/>
    <property type="match status" value="1"/>
</dbReference>
<sequence length="292" mass="32257">MTEPLLTMNDLSVTFYKGRQAIKAVDQINFTINAGTTVGLVGESGSGKTTTGRAIAGIGPISGGDVLFGGQSIRHFSHAARKDFRRQVQMVFQDPFESLNPRQKVVDIIAEGIDNFHLATSREARLAHVLRLLTQVGLPADAINRFPHEFSGGQRQRIGIARALAVQPKFLVLDEPISALDVSIQAQIVNLLRQIQHEQHLTYLFIAHDLSMVHYISDKIVVMYQGRIVEAGDTDAIYHHPLHPYTQTLLSSVPQADPMLEQQKPVLHFDRQALDPTASLVEAAPAHWVLAQ</sequence>
<protein>
    <submittedName>
        <fullName evidence="9">Oligopeptide transport ATP-binding protein oppF</fullName>
    </submittedName>
</protein>
<comment type="caution">
    <text evidence="9">The sequence shown here is derived from an EMBL/GenBank/DDBJ whole genome shotgun (WGS) entry which is preliminary data.</text>
</comment>
<dbReference type="Gene3D" id="3.40.50.300">
    <property type="entry name" value="P-loop containing nucleotide triphosphate hydrolases"/>
    <property type="match status" value="1"/>
</dbReference>
<dbReference type="SUPFAM" id="SSF52540">
    <property type="entry name" value="P-loop containing nucleoside triphosphate hydrolases"/>
    <property type="match status" value="1"/>
</dbReference>
<dbReference type="CDD" id="cd03257">
    <property type="entry name" value="ABC_NikE_OppD_transporters"/>
    <property type="match status" value="1"/>
</dbReference>
<dbReference type="GO" id="GO:0055085">
    <property type="term" value="P:transmembrane transport"/>
    <property type="evidence" value="ECO:0007669"/>
    <property type="project" value="UniProtKB-ARBA"/>
</dbReference>
<dbReference type="InterPro" id="IPR003593">
    <property type="entry name" value="AAA+_ATPase"/>
</dbReference>
<gene>
    <name evidence="9" type="ORF">LC0644_0397</name>
</gene>